<reference evidence="10 11" key="1">
    <citation type="submission" date="2024-06" db="EMBL/GenBank/DDBJ databases">
        <title>A chromosome-level genome assembly of beet webworm, Loxostege sticticalis.</title>
        <authorList>
            <person name="Zhang Y."/>
        </authorList>
    </citation>
    <scope>NUCLEOTIDE SEQUENCE [LARGE SCALE GENOMIC DNA]</scope>
    <source>
        <strain evidence="10">AQ028</strain>
        <tissue evidence="10">Male pupae</tissue>
    </source>
</reference>
<dbReference type="InterPro" id="IPR013087">
    <property type="entry name" value="Znf_C2H2_type"/>
</dbReference>
<evidence type="ECO:0000256" key="8">
    <source>
        <dbReference type="PROSITE-ProRule" id="PRU00042"/>
    </source>
</evidence>
<evidence type="ECO:0000256" key="7">
    <source>
        <dbReference type="ARBA" id="ARBA00023242"/>
    </source>
</evidence>
<dbReference type="AlphaFoldDB" id="A0ABD0T8R9"/>
<feature type="domain" description="C2H2-type" evidence="9">
    <location>
        <begin position="180"/>
        <end position="208"/>
    </location>
</feature>
<dbReference type="EMBL" id="JBEDNZ010000008">
    <property type="protein sequence ID" value="KAL0839762.1"/>
    <property type="molecule type" value="Genomic_DNA"/>
</dbReference>
<proteinExistence type="predicted"/>
<dbReference type="Pfam" id="PF12874">
    <property type="entry name" value="zf-met"/>
    <property type="match status" value="1"/>
</dbReference>
<keyword evidence="6" id="KW-0804">Transcription</keyword>
<evidence type="ECO:0000313" key="10">
    <source>
        <dbReference type="EMBL" id="KAL0839762.1"/>
    </source>
</evidence>
<name>A0ABD0T8R9_LOXSC</name>
<dbReference type="SMART" id="SM00355">
    <property type="entry name" value="ZnF_C2H2"/>
    <property type="match status" value="9"/>
</dbReference>
<accession>A0ABD0T8R9</accession>
<dbReference type="Pfam" id="PF00096">
    <property type="entry name" value="zf-C2H2"/>
    <property type="match status" value="4"/>
</dbReference>
<keyword evidence="3 8" id="KW-0863">Zinc-finger</keyword>
<dbReference type="InterPro" id="IPR051061">
    <property type="entry name" value="Zinc_finger_trans_reg"/>
</dbReference>
<evidence type="ECO:0000256" key="3">
    <source>
        <dbReference type="ARBA" id="ARBA00022771"/>
    </source>
</evidence>
<dbReference type="InterPro" id="IPR036236">
    <property type="entry name" value="Znf_C2H2_sf"/>
</dbReference>
<feature type="domain" description="C2H2-type" evidence="9">
    <location>
        <begin position="33"/>
        <end position="63"/>
    </location>
</feature>
<sequence>MDFYGKKCGNRFLKLQYLAIYDISMEDQQKKLHNCPHDGCTASFSRPYRLTDHLYSAHTNVKAYACKEEGCDKSYSNKSHLIRHVNSAHKKVGNDMIYSCPTCMKNYVNRQNLKRHIKEHHSSGTSFSCDFCRTVFKRKSQLKAHLYQHTGLKSFCCELCPRDFVTYLEKKRHLRRHKKYGCSDCNLVFDVWSKYQKHRKMEHDPKEFICNECKRSFKKRCHILRHLKLHDVKQALYKCPYENCNRTYTRNTNLKTHIMINHLQIKFECHMCKAQLSSKAVLDRHIKSQCPNKEISREQKELRERKKRKDLGSVKGSLAVKLTGIPICNGSANITPDLTVVS</sequence>
<comment type="caution">
    <text evidence="10">The sequence shown here is derived from an EMBL/GenBank/DDBJ whole genome shotgun (WGS) entry which is preliminary data.</text>
</comment>
<evidence type="ECO:0000313" key="11">
    <source>
        <dbReference type="Proteomes" id="UP001549921"/>
    </source>
</evidence>
<dbReference type="PANTHER" id="PTHR46179:SF13">
    <property type="entry name" value="C2H2-TYPE DOMAIN-CONTAINING PROTEIN"/>
    <property type="match status" value="1"/>
</dbReference>
<keyword evidence="2" id="KW-0479">Metal-binding</keyword>
<evidence type="ECO:0000256" key="4">
    <source>
        <dbReference type="ARBA" id="ARBA00022833"/>
    </source>
</evidence>
<dbReference type="Gene3D" id="3.30.160.60">
    <property type="entry name" value="Classic Zinc Finger"/>
    <property type="match status" value="6"/>
</dbReference>
<dbReference type="Proteomes" id="UP001549921">
    <property type="component" value="Unassembled WGS sequence"/>
</dbReference>
<feature type="domain" description="C2H2-type" evidence="9">
    <location>
        <begin position="208"/>
        <end position="235"/>
    </location>
</feature>
<dbReference type="GO" id="GO:0005634">
    <property type="term" value="C:nucleus"/>
    <property type="evidence" value="ECO:0007669"/>
    <property type="project" value="UniProtKB-SubCell"/>
</dbReference>
<keyword evidence="5" id="KW-0805">Transcription regulation</keyword>
<gene>
    <name evidence="10" type="ORF">ABMA28_016401</name>
</gene>
<evidence type="ECO:0000256" key="6">
    <source>
        <dbReference type="ARBA" id="ARBA00023163"/>
    </source>
</evidence>
<keyword evidence="4" id="KW-0862">Zinc</keyword>
<comment type="subcellular location">
    <subcellularLocation>
        <location evidence="1">Nucleus</location>
    </subcellularLocation>
</comment>
<feature type="domain" description="C2H2-type" evidence="9">
    <location>
        <begin position="98"/>
        <end position="126"/>
    </location>
</feature>
<evidence type="ECO:0000256" key="2">
    <source>
        <dbReference type="ARBA" id="ARBA00022723"/>
    </source>
</evidence>
<dbReference type="SUPFAM" id="SSF57667">
    <property type="entry name" value="beta-beta-alpha zinc fingers"/>
    <property type="match status" value="5"/>
</dbReference>
<evidence type="ECO:0000256" key="1">
    <source>
        <dbReference type="ARBA" id="ARBA00004123"/>
    </source>
</evidence>
<dbReference type="PROSITE" id="PS00028">
    <property type="entry name" value="ZINC_FINGER_C2H2_1"/>
    <property type="match status" value="6"/>
</dbReference>
<feature type="domain" description="C2H2-type" evidence="9">
    <location>
        <begin position="64"/>
        <end position="89"/>
    </location>
</feature>
<evidence type="ECO:0000259" key="9">
    <source>
        <dbReference type="PROSITE" id="PS50157"/>
    </source>
</evidence>
<organism evidence="10 11">
    <name type="scientific">Loxostege sticticalis</name>
    <name type="common">Beet webworm moth</name>
    <dbReference type="NCBI Taxonomy" id="481309"/>
    <lineage>
        <taxon>Eukaryota</taxon>
        <taxon>Metazoa</taxon>
        <taxon>Ecdysozoa</taxon>
        <taxon>Arthropoda</taxon>
        <taxon>Hexapoda</taxon>
        <taxon>Insecta</taxon>
        <taxon>Pterygota</taxon>
        <taxon>Neoptera</taxon>
        <taxon>Endopterygota</taxon>
        <taxon>Lepidoptera</taxon>
        <taxon>Glossata</taxon>
        <taxon>Ditrysia</taxon>
        <taxon>Pyraloidea</taxon>
        <taxon>Crambidae</taxon>
        <taxon>Pyraustinae</taxon>
        <taxon>Loxostege</taxon>
    </lineage>
</organism>
<dbReference type="Pfam" id="PF13894">
    <property type="entry name" value="zf-C2H2_4"/>
    <property type="match status" value="1"/>
</dbReference>
<dbReference type="PANTHER" id="PTHR46179">
    <property type="entry name" value="ZINC FINGER PROTEIN"/>
    <property type="match status" value="1"/>
</dbReference>
<keyword evidence="7" id="KW-0539">Nucleus</keyword>
<protein>
    <recommendedName>
        <fullName evidence="9">C2H2-type domain-containing protein</fullName>
    </recommendedName>
</protein>
<evidence type="ECO:0000256" key="5">
    <source>
        <dbReference type="ARBA" id="ARBA00023015"/>
    </source>
</evidence>
<dbReference type="GO" id="GO:0008270">
    <property type="term" value="F:zinc ion binding"/>
    <property type="evidence" value="ECO:0007669"/>
    <property type="project" value="UniProtKB-KW"/>
</dbReference>
<dbReference type="PROSITE" id="PS50157">
    <property type="entry name" value="ZINC_FINGER_C2H2_2"/>
    <property type="match status" value="7"/>
</dbReference>
<feature type="domain" description="C2H2-type" evidence="9">
    <location>
        <begin position="127"/>
        <end position="154"/>
    </location>
</feature>
<feature type="domain" description="C2H2-type" evidence="9">
    <location>
        <begin position="237"/>
        <end position="267"/>
    </location>
</feature>